<organism evidence="2">
    <name type="scientific">bioreactor metagenome</name>
    <dbReference type="NCBI Taxonomy" id="1076179"/>
    <lineage>
        <taxon>unclassified sequences</taxon>
        <taxon>metagenomes</taxon>
        <taxon>ecological metagenomes</taxon>
    </lineage>
</organism>
<sequence length="163" mass="17472">MRRAGRRGAVPLPCRHRHGQHRGEALPAPCGEKSPGGRLFRLLSRFPRRGGTQKSLHPLRNPGVSGGGAAHPQRLRGGSWGRRVRRYGGLCRRVLSPGREIHSASHYPAFGGGFLRGGQNRRGPAPRKKSGGAVSPALRRGMRHGLPANPLPHGAGGRRGRGN</sequence>
<dbReference type="EMBL" id="VSSQ01142190">
    <property type="protein sequence ID" value="MPN63170.1"/>
    <property type="molecule type" value="Genomic_DNA"/>
</dbReference>
<dbReference type="AlphaFoldDB" id="A0A645JJ85"/>
<feature type="region of interest" description="Disordered" evidence="1">
    <location>
        <begin position="112"/>
        <end position="163"/>
    </location>
</feature>
<feature type="region of interest" description="Disordered" evidence="1">
    <location>
        <begin position="1"/>
        <end position="33"/>
    </location>
</feature>
<evidence type="ECO:0000256" key="1">
    <source>
        <dbReference type="SAM" id="MobiDB-lite"/>
    </source>
</evidence>
<protein>
    <submittedName>
        <fullName evidence="2">Uncharacterized protein</fullName>
    </submittedName>
</protein>
<feature type="region of interest" description="Disordered" evidence="1">
    <location>
        <begin position="49"/>
        <end position="81"/>
    </location>
</feature>
<reference evidence="2" key="1">
    <citation type="submission" date="2019-08" db="EMBL/GenBank/DDBJ databases">
        <authorList>
            <person name="Kucharzyk K."/>
            <person name="Murdoch R.W."/>
            <person name="Higgins S."/>
            <person name="Loffler F."/>
        </authorList>
    </citation>
    <scope>NUCLEOTIDE SEQUENCE</scope>
</reference>
<accession>A0A645JJ85</accession>
<proteinExistence type="predicted"/>
<name>A0A645JJ85_9ZZZZ</name>
<comment type="caution">
    <text evidence="2">The sequence shown here is derived from an EMBL/GenBank/DDBJ whole genome shotgun (WGS) entry which is preliminary data.</text>
</comment>
<gene>
    <name evidence="2" type="ORF">SDC9_210925</name>
</gene>
<evidence type="ECO:0000313" key="2">
    <source>
        <dbReference type="EMBL" id="MPN63170.1"/>
    </source>
</evidence>